<evidence type="ECO:0000256" key="1">
    <source>
        <dbReference type="SAM" id="Phobius"/>
    </source>
</evidence>
<feature type="transmembrane region" description="Helical" evidence="1">
    <location>
        <begin position="20"/>
        <end position="44"/>
    </location>
</feature>
<dbReference type="RefSeq" id="WP_372121873.1">
    <property type="nucleotide sequence ID" value="NZ_JBFSSG010000001.1"/>
</dbReference>
<gene>
    <name evidence="2" type="ORF">AB6D66_01490</name>
</gene>
<evidence type="ECO:0000313" key="3">
    <source>
        <dbReference type="Proteomes" id="UP001570071"/>
    </source>
</evidence>
<proteinExistence type="predicted"/>
<name>A0ABV4MRK4_9VIBR</name>
<protein>
    <submittedName>
        <fullName evidence="2">Uncharacterized protein</fullName>
    </submittedName>
</protein>
<keyword evidence="3" id="KW-1185">Reference proteome</keyword>
<dbReference type="EMBL" id="JBFSSG010000001">
    <property type="protein sequence ID" value="MEZ8719721.1"/>
    <property type="molecule type" value="Genomic_DNA"/>
</dbReference>
<keyword evidence="1" id="KW-0812">Transmembrane</keyword>
<organism evidence="2 3">
    <name type="scientific">Vibrio pomeroyi</name>
    <dbReference type="NCBI Taxonomy" id="198832"/>
    <lineage>
        <taxon>Bacteria</taxon>
        <taxon>Pseudomonadati</taxon>
        <taxon>Pseudomonadota</taxon>
        <taxon>Gammaproteobacteria</taxon>
        <taxon>Vibrionales</taxon>
        <taxon>Vibrionaceae</taxon>
        <taxon>Vibrio</taxon>
    </lineage>
</organism>
<keyword evidence="1" id="KW-1133">Transmembrane helix</keyword>
<dbReference type="Proteomes" id="UP001570071">
    <property type="component" value="Unassembled WGS sequence"/>
</dbReference>
<accession>A0ABV4MRK4</accession>
<evidence type="ECO:0000313" key="2">
    <source>
        <dbReference type="EMBL" id="MEZ8719721.1"/>
    </source>
</evidence>
<reference evidence="2 3" key="1">
    <citation type="journal article" date="2024" name="ISME J.">
        <title>Tailless and filamentous prophages are predominant in marine Vibrio.</title>
        <authorList>
            <person name="Steensen K."/>
            <person name="Seneca J."/>
            <person name="Bartlau N."/>
            <person name="Yu X.A."/>
            <person name="Hussain F.A."/>
            <person name="Polz M.F."/>
        </authorList>
    </citation>
    <scope>NUCLEOTIDE SEQUENCE [LARGE SCALE GENOMIC DNA]</scope>
    <source>
        <strain evidence="2 3">10N.239.312.F12</strain>
    </source>
</reference>
<sequence length="84" mass="9370">MIEVIFEALEPVLHAIVRGVWFVFRWFFIDLIFWLGELLLGSLLKSSGEKKTASSYVAGLVIFAAVIGIGYYLLNLIPSEPPAL</sequence>
<feature type="transmembrane region" description="Helical" evidence="1">
    <location>
        <begin position="56"/>
        <end position="74"/>
    </location>
</feature>
<comment type="caution">
    <text evidence="2">The sequence shown here is derived from an EMBL/GenBank/DDBJ whole genome shotgun (WGS) entry which is preliminary data.</text>
</comment>
<keyword evidence="1" id="KW-0472">Membrane</keyword>